<feature type="transmembrane region" description="Helical" evidence="19">
    <location>
        <begin position="82"/>
        <end position="101"/>
    </location>
</feature>
<evidence type="ECO:0000256" key="3">
    <source>
        <dbReference type="ARBA" id="ARBA00005119"/>
    </source>
</evidence>
<dbReference type="AlphaFoldDB" id="A0A159Z4I4"/>
<dbReference type="Proteomes" id="UP000076128">
    <property type="component" value="Chromosome"/>
</dbReference>
<comment type="catalytic activity">
    <reaction evidence="1 18">
        <text>a 1,2-diacyl-sn-glycero-3-phosphate + CTP + H(+) = a CDP-1,2-diacyl-sn-glycerol + diphosphate</text>
        <dbReference type="Rhea" id="RHEA:16229"/>
        <dbReference type="ChEBI" id="CHEBI:15378"/>
        <dbReference type="ChEBI" id="CHEBI:33019"/>
        <dbReference type="ChEBI" id="CHEBI:37563"/>
        <dbReference type="ChEBI" id="CHEBI:58332"/>
        <dbReference type="ChEBI" id="CHEBI:58608"/>
        <dbReference type="EC" id="2.7.7.41"/>
    </reaction>
</comment>
<evidence type="ECO:0000256" key="4">
    <source>
        <dbReference type="ARBA" id="ARBA00005189"/>
    </source>
</evidence>
<dbReference type="PATRIC" id="fig|1335048.3.peg.2017"/>
<keyword evidence="13 19" id="KW-1133">Transmembrane helix</keyword>
<keyword evidence="14" id="KW-0443">Lipid metabolism</keyword>
<evidence type="ECO:0000256" key="7">
    <source>
        <dbReference type="ARBA" id="ARBA00019373"/>
    </source>
</evidence>
<evidence type="ECO:0000256" key="15">
    <source>
        <dbReference type="ARBA" id="ARBA00023136"/>
    </source>
</evidence>
<feature type="transmembrane region" description="Helical" evidence="19">
    <location>
        <begin position="267"/>
        <end position="287"/>
    </location>
</feature>
<sequence>MTDRDAKPGPKPAPAAGRSARWADLGPRLISGLVMAGGGLVLIWAGGWWFAGLAIAAAGLMVWELAAMLAAPPGRAMPARGLGLLAGAGLLAALVLAQVWPGQGGGVGYWGWGWGGLLLLLPALVSPLVPMQGRLLFVLYSLAVLQAAYGLVSFRADHGVLWLAWLVAVVVVTDIAGYFAGKALGGPKFWPRISPKKTWSGTVAGWVGAALVGVAFGQFTTAGPDLPWISAALALAAQMGDIAESAIKRRAGVKDSSRLIPGHGGLLDRFDGLLGAALLMLLVAQLVDVPVVRF</sequence>
<feature type="transmembrane region" description="Helical" evidence="19">
    <location>
        <begin position="135"/>
        <end position="154"/>
    </location>
</feature>
<evidence type="ECO:0000313" key="21">
    <source>
        <dbReference type="Proteomes" id="UP000076128"/>
    </source>
</evidence>
<evidence type="ECO:0000256" key="11">
    <source>
        <dbReference type="ARBA" id="ARBA00022692"/>
    </source>
</evidence>
<evidence type="ECO:0000256" key="1">
    <source>
        <dbReference type="ARBA" id="ARBA00001698"/>
    </source>
</evidence>
<keyword evidence="17" id="KW-1208">Phospholipid metabolism</keyword>
<keyword evidence="11 18" id="KW-0812">Transmembrane</keyword>
<dbReference type="OrthoDB" id="9799199at2"/>
<dbReference type="KEGG" id="daa:AKL17_1935"/>
<evidence type="ECO:0000256" key="2">
    <source>
        <dbReference type="ARBA" id="ARBA00004651"/>
    </source>
</evidence>
<dbReference type="STRING" id="1335048.AKL17_1935"/>
<dbReference type="RefSeq" id="WP_066812730.1">
    <property type="nucleotide sequence ID" value="NZ_CP012661.1"/>
</dbReference>
<keyword evidence="10 18" id="KW-0808">Transferase</keyword>
<reference evidence="20 21" key="1">
    <citation type="submission" date="2015-09" db="EMBL/GenBank/DDBJ databases">
        <title>Complete genome sequence of Defluviimonas alba cai42t isolated from an oilfield in Xinjiang.</title>
        <authorList>
            <person name="Geng S."/>
            <person name="Pan X."/>
            <person name="Wu X."/>
        </authorList>
    </citation>
    <scope>NUCLEOTIDE SEQUENCE [LARGE SCALE GENOMIC DNA]</scope>
    <source>
        <strain evidence="21">cai42</strain>
    </source>
</reference>
<dbReference type="GO" id="GO:0004605">
    <property type="term" value="F:phosphatidate cytidylyltransferase activity"/>
    <property type="evidence" value="ECO:0007669"/>
    <property type="project" value="UniProtKB-EC"/>
</dbReference>
<evidence type="ECO:0000256" key="5">
    <source>
        <dbReference type="ARBA" id="ARBA00010185"/>
    </source>
</evidence>
<evidence type="ECO:0000313" key="20">
    <source>
        <dbReference type="EMBL" id="AMY69184.1"/>
    </source>
</evidence>
<evidence type="ECO:0000256" key="16">
    <source>
        <dbReference type="ARBA" id="ARBA00023209"/>
    </source>
</evidence>
<dbReference type="InterPro" id="IPR000374">
    <property type="entry name" value="PC_trans"/>
</dbReference>
<dbReference type="EMBL" id="CP012661">
    <property type="protein sequence ID" value="AMY69184.1"/>
    <property type="molecule type" value="Genomic_DNA"/>
</dbReference>
<dbReference type="EC" id="2.7.7.41" evidence="6 18"/>
<evidence type="ECO:0000256" key="8">
    <source>
        <dbReference type="ARBA" id="ARBA00022475"/>
    </source>
</evidence>
<feature type="transmembrane region" description="Helical" evidence="19">
    <location>
        <begin position="25"/>
        <end position="44"/>
    </location>
</feature>
<protein>
    <recommendedName>
        <fullName evidence="7 18">Phosphatidate cytidylyltransferase</fullName>
        <ecNumber evidence="6 18">2.7.7.41</ecNumber>
    </recommendedName>
</protein>
<dbReference type="Pfam" id="PF01148">
    <property type="entry name" value="CTP_transf_1"/>
    <property type="match status" value="1"/>
</dbReference>
<feature type="transmembrane region" description="Helical" evidence="19">
    <location>
        <begin position="107"/>
        <end position="128"/>
    </location>
</feature>
<keyword evidence="21" id="KW-1185">Reference proteome</keyword>
<dbReference type="PANTHER" id="PTHR46382">
    <property type="entry name" value="PHOSPHATIDATE CYTIDYLYLTRANSFERASE"/>
    <property type="match status" value="1"/>
</dbReference>
<keyword evidence="15 19" id="KW-0472">Membrane</keyword>
<accession>A0A159Z4I4</accession>
<evidence type="ECO:0000256" key="18">
    <source>
        <dbReference type="RuleBase" id="RU003938"/>
    </source>
</evidence>
<dbReference type="GO" id="GO:0005886">
    <property type="term" value="C:plasma membrane"/>
    <property type="evidence" value="ECO:0007669"/>
    <property type="project" value="UniProtKB-SubCell"/>
</dbReference>
<name>A0A159Z4I4_9RHOB</name>
<keyword evidence="8" id="KW-1003">Cell membrane</keyword>
<organism evidence="20 21">
    <name type="scientific">Frigidibacter mobilis</name>
    <dbReference type="NCBI Taxonomy" id="1335048"/>
    <lineage>
        <taxon>Bacteria</taxon>
        <taxon>Pseudomonadati</taxon>
        <taxon>Pseudomonadota</taxon>
        <taxon>Alphaproteobacteria</taxon>
        <taxon>Rhodobacterales</taxon>
        <taxon>Paracoccaceae</taxon>
        <taxon>Frigidibacter</taxon>
    </lineage>
</organism>
<proteinExistence type="inferred from homology"/>
<dbReference type="PANTHER" id="PTHR46382:SF1">
    <property type="entry name" value="PHOSPHATIDATE CYTIDYLYLTRANSFERASE"/>
    <property type="match status" value="1"/>
</dbReference>
<comment type="pathway">
    <text evidence="3 18">Phospholipid metabolism; CDP-diacylglycerol biosynthesis; CDP-diacylglycerol from sn-glycerol 3-phosphate: step 3/3.</text>
</comment>
<evidence type="ECO:0000256" key="9">
    <source>
        <dbReference type="ARBA" id="ARBA00022516"/>
    </source>
</evidence>
<dbReference type="PROSITE" id="PS01315">
    <property type="entry name" value="CDS"/>
    <property type="match status" value="1"/>
</dbReference>
<keyword evidence="9" id="KW-0444">Lipid biosynthesis</keyword>
<evidence type="ECO:0000256" key="14">
    <source>
        <dbReference type="ARBA" id="ARBA00023098"/>
    </source>
</evidence>
<evidence type="ECO:0000256" key="17">
    <source>
        <dbReference type="ARBA" id="ARBA00023264"/>
    </source>
</evidence>
<feature type="transmembrane region" description="Helical" evidence="19">
    <location>
        <begin position="201"/>
        <end position="220"/>
    </location>
</feature>
<evidence type="ECO:0000256" key="12">
    <source>
        <dbReference type="ARBA" id="ARBA00022695"/>
    </source>
</evidence>
<keyword evidence="16" id="KW-0594">Phospholipid biosynthesis</keyword>
<comment type="similarity">
    <text evidence="5 18">Belongs to the CDS family.</text>
</comment>
<dbReference type="GO" id="GO:0016024">
    <property type="term" value="P:CDP-diacylglycerol biosynthetic process"/>
    <property type="evidence" value="ECO:0007669"/>
    <property type="project" value="UniProtKB-UniPathway"/>
</dbReference>
<feature type="transmembrane region" description="Helical" evidence="19">
    <location>
        <begin position="50"/>
        <end position="70"/>
    </location>
</feature>
<keyword evidence="12 18" id="KW-0548">Nucleotidyltransferase</keyword>
<comment type="pathway">
    <text evidence="4">Lipid metabolism.</text>
</comment>
<evidence type="ECO:0000256" key="19">
    <source>
        <dbReference type="SAM" id="Phobius"/>
    </source>
</evidence>
<gene>
    <name evidence="20" type="ORF">AKL17_1935</name>
</gene>
<evidence type="ECO:0000256" key="6">
    <source>
        <dbReference type="ARBA" id="ARBA00012487"/>
    </source>
</evidence>
<dbReference type="UniPathway" id="UPA00557">
    <property type="reaction ID" value="UER00614"/>
</dbReference>
<evidence type="ECO:0000256" key="13">
    <source>
        <dbReference type="ARBA" id="ARBA00022989"/>
    </source>
</evidence>
<comment type="subcellular location">
    <subcellularLocation>
        <location evidence="2">Cell membrane</location>
        <topology evidence="2">Multi-pass membrane protein</topology>
    </subcellularLocation>
</comment>
<feature type="transmembrane region" description="Helical" evidence="19">
    <location>
        <begin position="160"/>
        <end position="180"/>
    </location>
</feature>
<evidence type="ECO:0000256" key="10">
    <source>
        <dbReference type="ARBA" id="ARBA00022679"/>
    </source>
</evidence>